<accession>A0A5J4U4F7</accession>
<dbReference type="Proteomes" id="UP000324800">
    <property type="component" value="Unassembled WGS sequence"/>
</dbReference>
<proteinExistence type="predicted"/>
<reference evidence="1 2" key="1">
    <citation type="submission" date="2019-03" db="EMBL/GenBank/DDBJ databases">
        <title>Single cell metagenomics reveals metabolic interactions within the superorganism composed of flagellate Streblomastix strix and complex community of Bacteroidetes bacteria on its surface.</title>
        <authorList>
            <person name="Treitli S.C."/>
            <person name="Kolisko M."/>
            <person name="Husnik F."/>
            <person name="Keeling P."/>
            <person name="Hampl V."/>
        </authorList>
    </citation>
    <scope>NUCLEOTIDE SEQUENCE [LARGE SCALE GENOMIC DNA]</scope>
    <source>
        <strain evidence="1">ST1C</strain>
    </source>
</reference>
<sequence length="99" mass="11304">DNNQIEKWGRGEYMAAAQATWREVLREILKTIDPQQNWSNNDILKKGATAFKKQIAQVNFTQVSTDEEAFATGVDQLYNQYAPAAINEAKRRQGLMQLD</sequence>
<gene>
    <name evidence="1" type="ORF">EZS28_039264</name>
</gene>
<dbReference type="AlphaFoldDB" id="A0A5J4U4F7"/>
<evidence type="ECO:0000313" key="1">
    <source>
        <dbReference type="EMBL" id="KAA6365208.1"/>
    </source>
</evidence>
<feature type="non-terminal residue" evidence="1">
    <location>
        <position position="1"/>
    </location>
</feature>
<protein>
    <submittedName>
        <fullName evidence="1">Uncharacterized protein</fullName>
    </submittedName>
</protein>
<comment type="caution">
    <text evidence="1">The sequence shown here is derived from an EMBL/GenBank/DDBJ whole genome shotgun (WGS) entry which is preliminary data.</text>
</comment>
<organism evidence="1 2">
    <name type="scientific">Streblomastix strix</name>
    <dbReference type="NCBI Taxonomy" id="222440"/>
    <lineage>
        <taxon>Eukaryota</taxon>
        <taxon>Metamonada</taxon>
        <taxon>Preaxostyla</taxon>
        <taxon>Oxymonadida</taxon>
        <taxon>Streblomastigidae</taxon>
        <taxon>Streblomastix</taxon>
    </lineage>
</organism>
<dbReference type="EMBL" id="SNRW01020701">
    <property type="protein sequence ID" value="KAA6365208.1"/>
    <property type="molecule type" value="Genomic_DNA"/>
</dbReference>
<name>A0A5J4U4F7_9EUKA</name>
<evidence type="ECO:0000313" key="2">
    <source>
        <dbReference type="Proteomes" id="UP000324800"/>
    </source>
</evidence>